<sequence>MTGTDILTGIALVLVIEGLVYALAPSLVERMLEALRQMPLETRRTLGLVTIVTGVLLLWIARRFGG</sequence>
<dbReference type="RefSeq" id="WP_095882522.1">
    <property type="nucleotide sequence ID" value="NZ_NTHN02000012.1"/>
</dbReference>
<protein>
    <submittedName>
        <fullName evidence="3">DUF2065 domain-containing protein</fullName>
    </submittedName>
</protein>
<dbReference type="Proteomes" id="UP000217448">
    <property type="component" value="Unassembled WGS sequence"/>
</dbReference>
<feature type="transmembrane region" description="Helical" evidence="1">
    <location>
        <begin position="45"/>
        <end position="61"/>
    </location>
</feature>
<evidence type="ECO:0000313" key="4">
    <source>
        <dbReference type="Proteomes" id="UP000217448"/>
    </source>
</evidence>
<proteinExistence type="predicted"/>
<comment type="caution">
    <text evidence="3">The sequence shown here is derived from an EMBL/GenBank/DDBJ whole genome shotgun (WGS) entry which is preliminary data.</text>
</comment>
<evidence type="ECO:0000313" key="3">
    <source>
        <dbReference type="EMBL" id="PBD18888.1"/>
    </source>
</evidence>
<dbReference type="InterPro" id="IPR019201">
    <property type="entry name" value="DUF2065"/>
</dbReference>
<accession>A0A2A3JUT8</accession>
<name>A0A2A3JUT8_9RHOB</name>
<feature type="transmembrane region" description="Helical" evidence="1">
    <location>
        <begin position="6"/>
        <end position="24"/>
    </location>
</feature>
<reference evidence="3" key="1">
    <citation type="submission" date="2017-09" db="EMBL/GenBank/DDBJ databases">
        <title>Yangia sp. SAOS 153D whole genome sequencing.</title>
        <authorList>
            <person name="Verma A."/>
            <person name="Krishnamurthi S."/>
        </authorList>
    </citation>
    <scope>NUCLEOTIDE SEQUENCE [LARGE SCALE GENOMIC DNA]</scope>
    <source>
        <strain evidence="3">SAOS 153D</strain>
    </source>
</reference>
<dbReference type="EMBL" id="NTHN02000012">
    <property type="protein sequence ID" value="MCT4370387.1"/>
    <property type="molecule type" value="Genomic_DNA"/>
</dbReference>
<keyword evidence="4" id="KW-1185">Reference proteome</keyword>
<keyword evidence="1" id="KW-0472">Membrane</keyword>
<dbReference type="PANTHER" id="PTHR38602">
    <property type="entry name" value="INNER MEMBRANE PROTEIN-RELATED"/>
    <property type="match status" value="1"/>
</dbReference>
<reference evidence="4" key="2">
    <citation type="submission" date="2023-07" db="EMBL/GenBank/DDBJ databases">
        <title>Yangia mangrovi SAOS 153D genome.</title>
        <authorList>
            <person name="Verma A."/>
            <person name="Pal Y."/>
            <person name="Sundharam S."/>
            <person name="Bisht B."/>
            <person name="Srinivasan K."/>
        </authorList>
    </citation>
    <scope>NUCLEOTIDE SEQUENCE [LARGE SCALE GENOMIC DNA]</scope>
    <source>
        <strain evidence="4">SAOS 153D</strain>
    </source>
</reference>
<gene>
    <name evidence="2" type="ORF">CLG85_008655</name>
    <name evidence="3" type="ORF">CLG85_12205</name>
</gene>
<dbReference type="EMBL" id="NTHN01000179">
    <property type="protein sequence ID" value="PBD18888.1"/>
    <property type="molecule type" value="Genomic_DNA"/>
</dbReference>
<dbReference type="AlphaFoldDB" id="A0A2A3JUT8"/>
<dbReference type="Pfam" id="PF09838">
    <property type="entry name" value="DUF2065"/>
    <property type="match status" value="1"/>
</dbReference>
<keyword evidence="1" id="KW-0812">Transmembrane</keyword>
<keyword evidence="1" id="KW-1133">Transmembrane helix</keyword>
<evidence type="ECO:0000256" key="1">
    <source>
        <dbReference type="SAM" id="Phobius"/>
    </source>
</evidence>
<organism evidence="3">
    <name type="scientific">Alloyangia mangrovi</name>
    <dbReference type="NCBI Taxonomy" id="1779329"/>
    <lineage>
        <taxon>Bacteria</taxon>
        <taxon>Pseudomonadati</taxon>
        <taxon>Pseudomonadota</taxon>
        <taxon>Alphaproteobacteria</taxon>
        <taxon>Rhodobacterales</taxon>
        <taxon>Roseobacteraceae</taxon>
        <taxon>Alloyangia</taxon>
    </lineage>
</organism>
<dbReference type="PANTHER" id="PTHR38602:SF1">
    <property type="entry name" value="INNER MEMBRANE PROTEIN"/>
    <property type="match status" value="1"/>
</dbReference>
<reference evidence="2" key="3">
    <citation type="submission" date="2024-05" db="EMBL/GenBank/DDBJ databases">
        <title>Yangia mangrovi SAOS 153D genome.</title>
        <authorList>
            <person name="Verma A."/>
            <person name="Pal Y."/>
            <person name="Sundharam S."/>
            <person name="Bisht B."/>
            <person name="Srinivasan K."/>
        </authorList>
    </citation>
    <scope>NUCLEOTIDE SEQUENCE</scope>
    <source>
        <strain evidence="2">SAOS 153D</strain>
    </source>
</reference>
<dbReference type="OrthoDB" id="9815199at2"/>
<evidence type="ECO:0000313" key="2">
    <source>
        <dbReference type="EMBL" id="MCT4370387.1"/>
    </source>
</evidence>